<dbReference type="OrthoDB" id="10039931at2759"/>
<dbReference type="AlphaFoldDB" id="A0A9Q0RYU8"/>
<dbReference type="SMART" id="SM00355">
    <property type="entry name" value="ZnF_C2H2"/>
    <property type="match status" value="9"/>
</dbReference>
<feature type="domain" description="C2H2-type" evidence="9">
    <location>
        <begin position="312"/>
        <end position="339"/>
    </location>
</feature>
<keyword evidence="12" id="KW-1185">Reference proteome</keyword>
<feature type="domain" description="C2H2-type" evidence="9">
    <location>
        <begin position="400"/>
        <end position="428"/>
    </location>
</feature>
<comment type="caution">
    <text evidence="11">The sequence shown here is derived from an EMBL/GenBank/DDBJ whole genome shotgun (WGS) entry which is preliminary data.</text>
</comment>
<proteinExistence type="predicted"/>
<dbReference type="PANTHER" id="PTHR24376:SF235">
    <property type="entry name" value="C2H2-TYPE DOMAIN-CONTAINING PROTEIN"/>
    <property type="match status" value="1"/>
</dbReference>
<evidence type="ECO:0000313" key="12">
    <source>
        <dbReference type="Proteomes" id="UP001151699"/>
    </source>
</evidence>
<dbReference type="Gene3D" id="3.30.160.60">
    <property type="entry name" value="Classic Zinc Finger"/>
    <property type="match status" value="5"/>
</dbReference>
<dbReference type="SUPFAM" id="SSF57667">
    <property type="entry name" value="beta-beta-alpha zinc fingers"/>
    <property type="match status" value="4"/>
</dbReference>
<dbReference type="Pfam" id="PF00096">
    <property type="entry name" value="zf-C2H2"/>
    <property type="match status" value="3"/>
</dbReference>
<evidence type="ECO:0000259" key="10">
    <source>
        <dbReference type="PROSITE" id="PS51915"/>
    </source>
</evidence>
<reference evidence="11" key="1">
    <citation type="submission" date="2022-07" db="EMBL/GenBank/DDBJ databases">
        <authorList>
            <person name="Trinca V."/>
            <person name="Uliana J.V.C."/>
            <person name="Torres T.T."/>
            <person name="Ward R.J."/>
            <person name="Monesi N."/>
        </authorList>
    </citation>
    <scope>NUCLEOTIDE SEQUENCE</scope>
    <source>
        <strain evidence="11">HSMRA1968</strain>
        <tissue evidence="11">Whole embryos</tissue>
    </source>
</reference>
<protein>
    <submittedName>
        <fullName evidence="11">Transcription factor grauzone</fullName>
    </submittedName>
</protein>
<dbReference type="InterPro" id="IPR013087">
    <property type="entry name" value="Znf_C2H2_type"/>
</dbReference>
<dbReference type="Pfam" id="PF13894">
    <property type="entry name" value="zf-C2H2_4"/>
    <property type="match status" value="1"/>
</dbReference>
<dbReference type="PANTHER" id="PTHR24376">
    <property type="entry name" value="ZINC FINGER PROTEIN"/>
    <property type="match status" value="1"/>
</dbReference>
<dbReference type="SUPFAM" id="SSF57716">
    <property type="entry name" value="Glucocorticoid receptor-like (DNA-binding domain)"/>
    <property type="match status" value="1"/>
</dbReference>
<keyword evidence="3" id="KW-0677">Repeat</keyword>
<evidence type="ECO:0000256" key="4">
    <source>
        <dbReference type="ARBA" id="ARBA00022771"/>
    </source>
</evidence>
<name>A0A9Q0RYU8_9DIPT</name>
<feature type="binding site" evidence="8">
    <location>
        <position position="58"/>
    </location>
    <ligand>
        <name>Zn(2+)</name>
        <dbReference type="ChEBI" id="CHEBI:29105"/>
    </ligand>
</feature>
<dbReference type="PROSITE" id="PS00028">
    <property type="entry name" value="ZINC_FINGER_C2H2_1"/>
    <property type="match status" value="6"/>
</dbReference>
<evidence type="ECO:0000256" key="5">
    <source>
        <dbReference type="ARBA" id="ARBA00022833"/>
    </source>
</evidence>
<feature type="domain" description="C2H2-type" evidence="9">
    <location>
        <begin position="253"/>
        <end position="281"/>
    </location>
</feature>
<keyword evidence="2 8" id="KW-0479">Metal-binding</keyword>
<evidence type="ECO:0000256" key="2">
    <source>
        <dbReference type="ARBA" id="ARBA00022723"/>
    </source>
</evidence>
<evidence type="ECO:0000313" key="11">
    <source>
        <dbReference type="EMBL" id="KAJ6639225.1"/>
    </source>
</evidence>
<dbReference type="GO" id="GO:0008270">
    <property type="term" value="F:zinc ion binding"/>
    <property type="evidence" value="ECO:0007669"/>
    <property type="project" value="UniProtKB-UniRule"/>
</dbReference>
<feature type="domain" description="C2H2-type" evidence="9">
    <location>
        <begin position="371"/>
        <end position="399"/>
    </location>
</feature>
<feature type="binding site" evidence="8">
    <location>
        <position position="55"/>
    </location>
    <ligand>
        <name>Zn(2+)</name>
        <dbReference type="ChEBI" id="CHEBI:29105"/>
    </ligand>
</feature>
<comment type="subcellular location">
    <subcellularLocation>
        <location evidence="1">Nucleus</location>
    </subcellularLocation>
</comment>
<dbReference type="GO" id="GO:0000978">
    <property type="term" value="F:RNA polymerase II cis-regulatory region sequence-specific DNA binding"/>
    <property type="evidence" value="ECO:0007669"/>
    <property type="project" value="TreeGrafter"/>
</dbReference>
<dbReference type="Gene3D" id="3.40.1800.20">
    <property type="match status" value="1"/>
</dbReference>
<feature type="domain" description="C2H2-type" evidence="9">
    <location>
        <begin position="223"/>
        <end position="252"/>
    </location>
</feature>
<dbReference type="InterPro" id="IPR036236">
    <property type="entry name" value="Znf_C2H2_sf"/>
</dbReference>
<evidence type="ECO:0000256" key="6">
    <source>
        <dbReference type="ARBA" id="ARBA00023242"/>
    </source>
</evidence>
<dbReference type="SMART" id="SM00868">
    <property type="entry name" value="zf-AD"/>
    <property type="match status" value="1"/>
</dbReference>
<evidence type="ECO:0000256" key="3">
    <source>
        <dbReference type="ARBA" id="ARBA00022737"/>
    </source>
</evidence>
<feature type="domain" description="C2H2-type" evidence="9">
    <location>
        <begin position="283"/>
        <end position="311"/>
    </location>
</feature>
<organism evidence="11 12">
    <name type="scientific">Pseudolycoriella hygida</name>
    <dbReference type="NCBI Taxonomy" id="35572"/>
    <lineage>
        <taxon>Eukaryota</taxon>
        <taxon>Metazoa</taxon>
        <taxon>Ecdysozoa</taxon>
        <taxon>Arthropoda</taxon>
        <taxon>Hexapoda</taxon>
        <taxon>Insecta</taxon>
        <taxon>Pterygota</taxon>
        <taxon>Neoptera</taxon>
        <taxon>Endopterygota</taxon>
        <taxon>Diptera</taxon>
        <taxon>Nematocera</taxon>
        <taxon>Sciaroidea</taxon>
        <taxon>Sciaridae</taxon>
        <taxon>Pseudolycoriella</taxon>
    </lineage>
</organism>
<accession>A0A9Q0RYU8</accession>
<dbReference type="GO" id="GO:0001228">
    <property type="term" value="F:DNA-binding transcription activator activity, RNA polymerase II-specific"/>
    <property type="evidence" value="ECO:0007669"/>
    <property type="project" value="TreeGrafter"/>
</dbReference>
<gene>
    <name evidence="11" type="primary">grau_16</name>
    <name evidence="11" type="ORF">Bhyg_11967</name>
</gene>
<keyword evidence="4 7" id="KW-0863">Zinc-finger</keyword>
<feature type="domain" description="ZAD" evidence="10">
    <location>
        <begin position="8"/>
        <end position="82"/>
    </location>
</feature>
<sequence>MNNKTKILICRLCGKENEKYFDIFGEEGRTWNIASIIQSHFSFQLTQNDKYSQICHTCWCKVQSFHIYYLEIQEAQKYLEFLLVEESPTDNTLKVEESKDTKFSFVFDMTQETLNADISDSDTTLSKAETIREGANPSVTKSRYKRKRDHPNVLADDDLIRNWCQMKCTVCPELFKDFTFKDVKVHYDKEHGMNGFLTCCHKKFFRRVRALEHIARHINPEEFSCKQCNKNFSDKPSLLNHLDGHVSPDQRPHKCDSCEQSFVRRYQLSQHRKHRHFTEEKKFVCEKCSKSFLTKSILQSHIRSVHSNTNVLMCDVCAKTFKSKQCLKQHILKHRGEDTTRVQCTICSAWLKHPNSLRGHMTRHLEAEIEHICKECGKTAPSRQALRSHQRYIHSNIKLFPCTLCTKSFKKSLTLKEHVASCHTGEVLYHCPFCTKTFNSSANLYSHKKRMHQNNDKSVA</sequence>
<dbReference type="PROSITE" id="PS50157">
    <property type="entry name" value="ZINC_FINGER_C2H2_2"/>
    <property type="match status" value="7"/>
</dbReference>
<dbReference type="Pfam" id="PF07776">
    <property type="entry name" value="zf-AD"/>
    <property type="match status" value="1"/>
</dbReference>
<evidence type="ECO:0000256" key="7">
    <source>
        <dbReference type="PROSITE-ProRule" id="PRU00042"/>
    </source>
</evidence>
<evidence type="ECO:0000256" key="1">
    <source>
        <dbReference type="ARBA" id="ARBA00004123"/>
    </source>
</evidence>
<feature type="binding site" evidence="8">
    <location>
        <position position="13"/>
    </location>
    <ligand>
        <name>Zn(2+)</name>
        <dbReference type="ChEBI" id="CHEBI:29105"/>
    </ligand>
</feature>
<evidence type="ECO:0000259" key="9">
    <source>
        <dbReference type="PROSITE" id="PS50157"/>
    </source>
</evidence>
<keyword evidence="6" id="KW-0539">Nucleus</keyword>
<dbReference type="EMBL" id="WJQU01000003">
    <property type="protein sequence ID" value="KAJ6639225.1"/>
    <property type="molecule type" value="Genomic_DNA"/>
</dbReference>
<feature type="domain" description="C2H2-type" evidence="9">
    <location>
        <begin position="429"/>
        <end position="457"/>
    </location>
</feature>
<evidence type="ECO:0000256" key="8">
    <source>
        <dbReference type="PROSITE-ProRule" id="PRU01263"/>
    </source>
</evidence>
<keyword evidence="5 8" id="KW-0862">Zinc</keyword>
<feature type="binding site" evidence="8">
    <location>
        <position position="10"/>
    </location>
    <ligand>
        <name>Zn(2+)</name>
        <dbReference type="ChEBI" id="CHEBI:29105"/>
    </ligand>
</feature>
<dbReference type="GO" id="GO:0005634">
    <property type="term" value="C:nucleus"/>
    <property type="evidence" value="ECO:0007669"/>
    <property type="project" value="UniProtKB-SubCell"/>
</dbReference>
<dbReference type="PROSITE" id="PS51915">
    <property type="entry name" value="ZAD"/>
    <property type="match status" value="1"/>
</dbReference>
<dbReference type="FunFam" id="3.30.160.60:FF:000100">
    <property type="entry name" value="Zinc finger 45-like"/>
    <property type="match status" value="2"/>
</dbReference>
<dbReference type="Proteomes" id="UP001151699">
    <property type="component" value="Chromosome X"/>
</dbReference>
<dbReference type="InterPro" id="IPR012934">
    <property type="entry name" value="Znf_AD"/>
</dbReference>